<dbReference type="Pfam" id="PF03172">
    <property type="entry name" value="HSR"/>
    <property type="match status" value="1"/>
</dbReference>
<reference evidence="2" key="1">
    <citation type="submission" date="2023-06" db="EMBL/GenBank/DDBJ databases">
        <title>Reference genome for the Northern bat (Eptesicus nilssonii), a most northern bat species.</title>
        <authorList>
            <person name="Laine V.N."/>
            <person name="Pulliainen A.T."/>
            <person name="Lilley T.M."/>
        </authorList>
    </citation>
    <scope>NUCLEOTIDE SEQUENCE</scope>
    <source>
        <strain evidence="2">BLF_Eptnil</strain>
        <tissue evidence="2">Kidney</tissue>
    </source>
</reference>
<dbReference type="InterPro" id="IPR043563">
    <property type="entry name" value="Sp110/Sp140/Sp140L-like"/>
</dbReference>
<evidence type="ECO:0000313" key="2">
    <source>
        <dbReference type="EMBL" id="KAK1336723.1"/>
    </source>
</evidence>
<dbReference type="GO" id="GO:0005634">
    <property type="term" value="C:nucleus"/>
    <property type="evidence" value="ECO:0007669"/>
    <property type="project" value="InterPro"/>
</dbReference>
<dbReference type="EMBL" id="JAULJE010000012">
    <property type="protein sequence ID" value="KAK1336723.1"/>
    <property type="molecule type" value="Genomic_DNA"/>
</dbReference>
<dbReference type="PANTHER" id="PTHR46386:SF1">
    <property type="entry name" value="NUCLEAR BODY PROTEIN SP140-LIKE PROTEIN"/>
    <property type="match status" value="1"/>
</dbReference>
<sequence length="183" mass="20828">MATELGVQGVRGSPPQQPPIQPLRVSFLSRKSAENIALCHFKRQKVAISNIIITSFPFLELLRDYGFINNELYEVGKVYYVTICEVEKTFNLSLLKALFSKDIMETYPGLKDIYKTFKKVIPNIELFLRSDGEENEEKMSDIQESLEQGDCKQIETDSPLLRGKENGKWVLVLSGVWESGKTC</sequence>
<organism evidence="2 3">
    <name type="scientific">Cnephaeus nilssonii</name>
    <name type="common">Northern bat</name>
    <name type="synonym">Eptesicus nilssonii</name>
    <dbReference type="NCBI Taxonomy" id="3371016"/>
    <lineage>
        <taxon>Eukaryota</taxon>
        <taxon>Metazoa</taxon>
        <taxon>Chordata</taxon>
        <taxon>Craniata</taxon>
        <taxon>Vertebrata</taxon>
        <taxon>Euteleostomi</taxon>
        <taxon>Mammalia</taxon>
        <taxon>Eutheria</taxon>
        <taxon>Laurasiatheria</taxon>
        <taxon>Chiroptera</taxon>
        <taxon>Yangochiroptera</taxon>
        <taxon>Vespertilionidae</taxon>
        <taxon>Cnephaeus</taxon>
    </lineage>
</organism>
<comment type="caution">
    <text evidence="2">The sequence shown here is derived from an EMBL/GenBank/DDBJ whole genome shotgun (WGS) entry which is preliminary data.</text>
</comment>
<evidence type="ECO:0000259" key="1">
    <source>
        <dbReference type="PROSITE" id="PS51414"/>
    </source>
</evidence>
<dbReference type="InterPro" id="IPR004865">
    <property type="entry name" value="HSR_dom"/>
</dbReference>
<dbReference type="Proteomes" id="UP001177744">
    <property type="component" value="Unassembled WGS sequence"/>
</dbReference>
<accession>A0AA40HSQ9</accession>
<protein>
    <recommendedName>
        <fullName evidence="1">HSR domain-containing protein</fullName>
    </recommendedName>
</protein>
<dbReference type="PANTHER" id="PTHR46386">
    <property type="entry name" value="NUCLEAR BODY PROTEIN SP140"/>
    <property type="match status" value="1"/>
</dbReference>
<keyword evidence="3" id="KW-1185">Reference proteome</keyword>
<feature type="domain" description="HSR" evidence="1">
    <location>
        <begin position="17"/>
        <end position="122"/>
    </location>
</feature>
<dbReference type="AlphaFoldDB" id="A0AA40HSQ9"/>
<dbReference type="GO" id="GO:0000981">
    <property type="term" value="F:DNA-binding transcription factor activity, RNA polymerase II-specific"/>
    <property type="evidence" value="ECO:0007669"/>
    <property type="project" value="TreeGrafter"/>
</dbReference>
<gene>
    <name evidence="2" type="ORF">QTO34_002758</name>
</gene>
<name>A0AA40HSQ9_CNENI</name>
<dbReference type="PROSITE" id="PS51414">
    <property type="entry name" value="HSR"/>
    <property type="match status" value="1"/>
</dbReference>
<evidence type="ECO:0000313" key="3">
    <source>
        <dbReference type="Proteomes" id="UP001177744"/>
    </source>
</evidence>
<proteinExistence type="predicted"/>